<dbReference type="KEGG" id="bman:114240214"/>
<evidence type="ECO:0000313" key="2">
    <source>
        <dbReference type="Proteomes" id="UP000504629"/>
    </source>
</evidence>
<organism evidence="2 3">
    <name type="scientific">Bombyx mandarina</name>
    <name type="common">Wild silk moth</name>
    <name type="synonym">Wild silkworm</name>
    <dbReference type="NCBI Taxonomy" id="7092"/>
    <lineage>
        <taxon>Eukaryota</taxon>
        <taxon>Metazoa</taxon>
        <taxon>Ecdysozoa</taxon>
        <taxon>Arthropoda</taxon>
        <taxon>Hexapoda</taxon>
        <taxon>Insecta</taxon>
        <taxon>Pterygota</taxon>
        <taxon>Neoptera</taxon>
        <taxon>Endopterygota</taxon>
        <taxon>Lepidoptera</taxon>
        <taxon>Glossata</taxon>
        <taxon>Ditrysia</taxon>
        <taxon>Bombycoidea</taxon>
        <taxon>Bombycidae</taxon>
        <taxon>Bombycinae</taxon>
        <taxon>Bombyx</taxon>
    </lineage>
</organism>
<dbReference type="OrthoDB" id="75807at2759"/>
<gene>
    <name evidence="3" type="primary">LOC114240214</name>
</gene>
<reference evidence="3" key="1">
    <citation type="submission" date="2025-08" db="UniProtKB">
        <authorList>
            <consortium name="RefSeq"/>
        </authorList>
    </citation>
    <scope>IDENTIFICATION</scope>
    <source>
        <tissue evidence="3">Silk gland</tissue>
    </source>
</reference>
<dbReference type="RefSeq" id="XP_028026486.1">
    <property type="nucleotide sequence ID" value="XM_028170685.1"/>
</dbReference>
<proteinExistence type="predicted"/>
<feature type="region of interest" description="Disordered" evidence="1">
    <location>
        <begin position="1"/>
        <end position="40"/>
    </location>
</feature>
<name>A0A6J2JAR4_BOMMA</name>
<dbReference type="Proteomes" id="UP000504629">
    <property type="component" value="Unplaced"/>
</dbReference>
<accession>A0A6J2JAR4</accession>
<dbReference type="AlphaFoldDB" id="A0A6J2JAR4"/>
<evidence type="ECO:0000256" key="1">
    <source>
        <dbReference type="SAM" id="MobiDB-lite"/>
    </source>
</evidence>
<dbReference type="GeneID" id="114240214"/>
<sequence>MQRPPVPHSTRMWLDEEDEEVERGEEERIPSLPSDDIMEQPLRLSTSTSPTALSPSVALGPTNKFIFEWRTAPTPPIEPDLRREPFSQISGPKVSFATPYDAFIAIWDRIYKSRNSKKRTNTNHNV</sequence>
<keyword evidence="2" id="KW-1185">Reference proteome</keyword>
<evidence type="ECO:0000313" key="3">
    <source>
        <dbReference type="RefSeq" id="XP_028026486.1"/>
    </source>
</evidence>
<protein>
    <submittedName>
        <fullName evidence="3">Uncharacterized protein LOC114240214</fullName>
    </submittedName>
</protein>
<feature type="compositionally biased region" description="Acidic residues" evidence="1">
    <location>
        <begin position="15"/>
        <end position="24"/>
    </location>
</feature>